<reference evidence="1" key="1">
    <citation type="submission" date="2021-08" db="EMBL/GenBank/DDBJ databases">
        <title>Hoeflea bacterium WL0058 sp. nov., isolated from the sediment.</title>
        <authorList>
            <person name="Wang L."/>
            <person name="Zhang D."/>
        </authorList>
    </citation>
    <scope>NUCLEOTIDE SEQUENCE</scope>
    <source>
        <strain evidence="1">WL0058</strain>
    </source>
</reference>
<accession>A0AAE2ZL14</accession>
<keyword evidence="2" id="KW-1185">Reference proteome</keyword>
<dbReference type="Proteomes" id="UP001196509">
    <property type="component" value="Unassembled WGS sequence"/>
</dbReference>
<evidence type="ECO:0000313" key="2">
    <source>
        <dbReference type="Proteomes" id="UP001196509"/>
    </source>
</evidence>
<gene>
    <name evidence="1" type="ORF">K1W69_05365</name>
</gene>
<dbReference type="EMBL" id="JAICBX010000001">
    <property type="protein sequence ID" value="MBW8636612.1"/>
    <property type="molecule type" value="Genomic_DNA"/>
</dbReference>
<dbReference type="AlphaFoldDB" id="A0AAE2ZL14"/>
<name>A0AAE2ZL14_9HYPH</name>
<protein>
    <submittedName>
        <fullName evidence="1">Uncharacterized protein</fullName>
    </submittedName>
</protein>
<dbReference type="RefSeq" id="WP_220227277.1">
    <property type="nucleotide sequence ID" value="NZ_JAICBX010000001.1"/>
</dbReference>
<evidence type="ECO:0000313" key="1">
    <source>
        <dbReference type="EMBL" id="MBW8636612.1"/>
    </source>
</evidence>
<sequence>MKNRLARARFASRFLVCGFDAQASQGVERSAFKGLRLSLIFAKDDAFTRSPV</sequence>
<organism evidence="1 2">
    <name type="scientific">Flavimaribacter sediminis</name>
    <dbReference type="NCBI Taxonomy" id="2865987"/>
    <lineage>
        <taxon>Bacteria</taxon>
        <taxon>Pseudomonadati</taxon>
        <taxon>Pseudomonadota</taxon>
        <taxon>Alphaproteobacteria</taxon>
        <taxon>Hyphomicrobiales</taxon>
        <taxon>Rhizobiaceae</taxon>
        <taxon>Flavimaribacter</taxon>
    </lineage>
</organism>
<proteinExistence type="predicted"/>
<comment type="caution">
    <text evidence="1">The sequence shown here is derived from an EMBL/GenBank/DDBJ whole genome shotgun (WGS) entry which is preliminary data.</text>
</comment>